<keyword evidence="2" id="KW-1133">Transmembrane helix</keyword>
<sequence>MNLLRVFFGLFGFGASVHAQDTIGATGCSAAACVFANPSLRFGTGAENSVNAHGLFQQPWYYSSAGAAWYKLTFANYPLDTAIGMGTGSAQWTGATVTDLYSQTPMAPTTDYSNFVVDSADMTKTVGHGKIVSRRVFTIQGATLTIQNTFSLGYNDSFVKIVTQLRNNATVDLTNVIIWTGTRDDFVGTTDVNTKTRGNLDTGSFVAITANNQSSRAIMITNTNEGVLFYSETAGVMTAYAVCCSFSNAYNTNPLTLAPSTPSPTDGSYAAILPLGNVSVGSSGSITWYYAAGAVTSLSAVAETVAAAQVADASPSLTPTLTQTPSITPSVCASLTSTPSPTGTGTGSGTPSHSSTGSRTGTDTGTPSQTFTPTLVAILKPGSVAISLGDNVISGIIVINIVTAAVVTGLCFCGVCCFYSACLIKWRMATRCNYCKEELNGSPLSEHLKSCDTFAKENVKRAEVYKSMRAVWA</sequence>
<accession>A0A6C0K4L4</accession>
<evidence type="ECO:0000313" key="3">
    <source>
        <dbReference type="EMBL" id="QHU13002.1"/>
    </source>
</evidence>
<reference evidence="3" key="1">
    <citation type="journal article" date="2020" name="Nature">
        <title>Giant virus diversity and host interactions through global metagenomics.</title>
        <authorList>
            <person name="Schulz F."/>
            <person name="Roux S."/>
            <person name="Paez-Espino D."/>
            <person name="Jungbluth S."/>
            <person name="Walsh D.A."/>
            <person name="Denef V.J."/>
            <person name="McMahon K.D."/>
            <person name="Konstantinidis K.T."/>
            <person name="Eloe-Fadrosh E.A."/>
            <person name="Kyrpides N.C."/>
            <person name="Woyke T."/>
        </authorList>
    </citation>
    <scope>NUCLEOTIDE SEQUENCE</scope>
    <source>
        <strain evidence="3">GVMAG-S-1101172-89</strain>
    </source>
</reference>
<keyword evidence="2" id="KW-0812">Transmembrane</keyword>
<protein>
    <submittedName>
        <fullName evidence="3">Uncharacterized protein</fullName>
    </submittedName>
</protein>
<feature type="region of interest" description="Disordered" evidence="1">
    <location>
        <begin position="334"/>
        <end position="368"/>
    </location>
</feature>
<evidence type="ECO:0000256" key="2">
    <source>
        <dbReference type="SAM" id="Phobius"/>
    </source>
</evidence>
<proteinExistence type="predicted"/>
<organism evidence="3">
    <name type="scientific">viral metagenome</name>
    <dbReference type="NCBI Taxonomy" id="1070528"/>
    <lineage>
        <taxon>unclassified sequences</taxon>
        <taxon>metagenomes</taxon>
        <taxon>organismal metagenomes</taxon>
    </lineage>
</organism>
<keyword evidence="2" id="KW-0472">Membrane</keyword>
<dbReference type="EMBL" id="MN740812">
    <property type="protein sequence ID" value="QHU13002.1"/>
    <property type="molecule type" value="Genomic_DNA"/>
</dbReference>
<feature type="transmembrane region" description="Helical" evidence="2">
    <location>
        <begin position="397"/>
        <end position="421"/>
    </location>
</feature>
<dbReference type="AlphaFoldDB" id="A0A6C0K4L4"/>
<dbReference type="PROSITE" id="PS51257">
    <property type="entry name" value="PROKAR_LIPOPROTEIN"/>
    <property type="match status" value="1"/>
</dbReference>
<evidence type="ECO:0000256" key="1">
    <source>
        <dbReference type="SAM" id="MobiDB-lite"/>
    </source>
</evidence>
<name>A0A6C0K4L4_9ZZZZ</name>